<evidence type="ECO:0000313" key="2">
    <source>
        <dbReference type="Proteomes" id="UP000017133"/>
    </source>
</evidence>
<dbReference type="AlphaFoldDB" id="U7QYQ0"/>
<evidence type="ECO:0000313" key="1">
    <source>
        <dbReference type="EMBL" id="ERT12190.1"/>
    </source>
</evidence>
<protein>
    <submittedName>
        <fullName evidence="1">Uncharacterized protein</fullName>
    </submittedName>
</protein>
<comment type="caution">
    <text evidence="1">The sequence shown here is derived from an EMBL/GenBank/DDBJ whole genome shotgun (WGS) entry which is preliminary data.</text>
</comment>
<accession>U7QYQ0</accession>
<sequence length="51" mass="6561">MIVDEREKYFILYFQYKNKHKFNFVKTSWKYNQMKDKMLELAYKYKKHSNN</sequence>
<reference evidence="1 2" key="1">
    <citation type="submission" date="2013-10" db="EMBL/GenBank/DDBJ databases">
        <title>Whole Genome Shotgun Sequence of Photorhabdus temperata J3.</title>
        <authorList>
            <person name="Park G.-S."/>
            <person name="Hong S.-J."/>
            <person name="Shin J.-H."/>
        </authorList>
    </citation>
    <scope>NUCLEOTIDE SEQUENCE [LARGE SCALE GENOMIC DNA]</scope>
    <source>
        <strain evidence="1 2">J3</strain>
    </source>
</reference>
<name>U7QYQ0_PHOTE</name>
<dbReference type="PATRIC" id="fig|1389415.4.peg.3099"/>
<dbReference type="EMBL" id="AXDT01000145">
    <property type="protein sequence ID" value="ERT12190.1"/>
    <property type="molecule type" value="Genomic_DNA"/>
</dbReference>
<dbReference type="Proteomes" id="UP000017133">
    <property type="component" value="Unassembled WGS sequence"/>
</dbReference>
<keyword evidence="2" id="KW-1185">Reference proteome</keyword>
<gene>
    <name evidence="1" type="ORF">O185_15560</name>
</gene>
<organism evidence="1 2">
    <name type="scientific">Photorhabdus temperata J3</name>
    <dbReference type="NCBI Taxonomy" id="1389415"/>
    <lineage>
        <taxon>Bacteria</taxon>
        <taxon>Pseudomonadati</taxon>
        <taxon>Pseudomonadota</taxon>
        <taxon>Gammaproteobacteria</taxon>
        <taxon>Enterobacterales</taxon>
        <taxon>Morganellaceae</taxon>
        <taxon>Photorhabdus</taxon>
    </lineage>
</organism>
<proteinExistence type="predicted"/>